<organism evidence="8 9">
    <name type="scientific">Candidatus Ornithobacterium hominis</name>
    <dbReference type="NCBI Taxonomy" id="2497989"/>
    <lineage>
        <taxon>Bacteria</taxon>
        <taxon>Pseudomonadati</taxon>
        <taxon>Bacteroidota</taxon>
        <taxon>Flavobacteriia</taxon>
        <taxon>Flavobacteriales</taxon>
        <taxon>Weeksellaceae</taxon>
        <taxon>Ornithobacterium</taxon>
    </lineage>
</organism>
<comment type="pathway">
    <text evidence="7">Carbohydrate biosynthesis; dTDP-L-rhamnose biosynthesis.</text>
</comment>
<evidence type="ECO:0000256" key="6">
    <source>
        <dbReference type="PIRSR" id="PIRSR600888-3"/>
    </source>
</evidence>
<dbReference type="SUPFAM" id="SSF51182">
    <property type="entry name" value="RmlC-like cupins"/>
    <property type="match status" value="1"/>
</dbReference>
<dbReference type="PANTHER" id="PTHR21047:SF2">
    <property type="entry name" value="THYMIDINE DIPHOSPHO-4-KETO-RHAMNOSE 3,5-EPIMERASE"/>
    <property type="match status" value="1"/>
</dbReference>
<dbReference type="EMBL" id="UNSC01000001">
    <property type="protein sequence ID" value="SZD71399.1"/>
    <property type="molecule type" value="Genomic_DNA"/>
</dbReference>
<comment type="subunit">
    <text evidence="7">Homodimer.</text>
</comment>
<feature type="active site" description="Proton acceptor" evidence="5">
    <location>
        <position position="62"/>
    </location>
</feature>
<dbReference type="GO" id="GO:0019305">
    <property type="term" value="P:dTDP-rhamnose biosynthetic process"/>
    <property type="evidence" value="ECO:0007669"/>
    <property type="project" value="UniProtKB-UniRule"/>
</dbReference>
<dbReference type="InterPro" id="IPR000888">
    <property type="entry name" value="RmlC-like"/>
</dbReference>
<dbReference type="GO" id="GO:0000271">
    <property type="term" value="P:polysaccharide biosynthetic process"/>
    <property type="evidence" value="ECO:0007669"/>
    <property type="project" value="TreeGrafter"/>
</dbReference>
<dbReference type="Proteomes" id="UP000262142">
    <property type="component" value="Unassembled WGS sequence"/>
</dbReference>
<evidence type="ECO:0000256" key="5">
    <source>
        <dbReference type="PIRSR" id="PIRSR600888-1"/>
    </source>
</evidence>
<dbReference type="EC" id="5.1.3.13" evidence="3 7"/>
<dbReference type="Gene3D" id="2.60.120.10">
    <property type="entry name" value="Jelly Rolls"/>
    <property type="match status" value="1"/>
</dbReference>
<feature type="site" description="Participates in a stacking interaction with the thymidine ring of dTDP-4-oxo-6-deoxyglucose" evidence="6">
    <location>
        <position position="138"/>
    </location>
</feature>
<accession>A0A383TW48</accession>
<dbReference type="Pfam" id="PF00908">
    <property type="entry name" value="dTDP_sugar_isom"/>
    <property type="match status" value="1"/>
</dbReference>
<evidence type="ECO:0000313" key="8">
    <source>
        <dbReference type="EMBL" id="SZD71399.1"/>
    </source>
</evidence>
<evidence type="ECO:0000256" key="3">
    <source>
        <dbReference type="ARBA" id="ARBA00012098"/>
    </source>
</evidence>
<evidence type="ECO:0000256" key="7">
    <source>
        <dbReference type="RuleBase" id="RU364069"/>
    </source>
</evidence>
<dbReference type="CDD" id="cd00438">
    <property type="entry name" value="cupin_RmlC"/>
    <property type="match status" value="1"/>
</dbReference>
<dbReference type="GO" id="GO:0008830">
    <property type="term" value="F:dTDP-4-dehydrorhamnose 3,5-epimerase activity"/>
    <property type="evidence" value="ECO:0007669"/>
    <property type="project" value="UniProtKB-UniRule"/>
</dbReference>
<dbReference type="NCBIfam" id="TIGR01221">
    <property type="entry name" value="rmlC"/>
    <property type="match status" value="1"/>
</dbReference>
<dbReference type="RefSeq" id="WP_119058978.1">
    <property type="nucleotide sequence ID" value="NZ_UNSC01000001.1"/>
</dbReference>
<reference evidence="8 9" key="1">
    <citation type="submission" date="2018-09" db="EMBL/GenBank/DDBJ databases">
        <authorList>
            <consortium name="Pathogen Informatics"/>
        </authorList>
    </citation>
    <scope>NUCLEOTIDE SEQUENCE [LARGE SCALE GENOMIC DNA]</scope>
    <source>
        <strain evidence="8 9">OH-22767</strain>
    </source>
</reference>
<keyword evidence="9" id="KW-1185">Reference proteome</keyword>
<gene>
    <name evidence="8" type="primary">rfbC</name>
    <name evidence="8" type="ORF">SAMEA104719789_00498</name>
</gene>
<dbReference type="PANTHER" id="PTHR21047">
    <property type="entry name" value="DTDP-6-DEOXY-D-GLUCOSE-3,5 EPIMERASE"/>
    <property type="match status" value="1"/>
</dbReference>
<dbReference type="InterPro" id="IPR011051">
    <property type="entry name" value="RmlC_Cupin_sf"/>
</dbReference>
<sequence length="182" mass="20632">MKIEKTIIQGCYIIEPTIFEDERGYFFESFNQQSFEELSGLKTIFVQDNQSQSTYGVVRGLHAQLGNYAQAKLVRVLEGDVMDVAVDARRDSPTFGNVVQVELSAENKKQLFIPRGCLHGFSVISEKATFFYKCDNFYDKASEVSVNPFDESLAINWKIATDEAIISEKDKNALSWSKFLKA</sequence>
<evidence type="ECO:0000313" key="9">
    <source>
        <dbReference type="Proteomes" id="UP000262142"/>
    </source>
</evidence>
<evidence type="ECO:0000256" key="2">
    <source>
        <dbReference type="ARBA" id="ARBA00001997"/>
    </source>
</evidence>
<dbReference type="OrthoDB" id="9800680at2"/>
<feature type="active site" description="Proton donor" evidence="5">
    <location>
        <position position="132"/>
    </location>
</feature>
<keyword evidence="7 8" id="KW-0413">Isomerase</keyword>
<evidence type="ECO:0000256" key="4">
    <source>
        <dbReference type="ARBA" id="ARBA00019595"/>
    </source>
</evidence>
<name>A0A383TW48_9FLAO</name>
<comment type="similarity">
    <text evidence="7">Belongs to the dTDP-4-dehydrorhamnose 3,5-epimerase family.</text>
</comment>
<protein>
    <recommendedName>
        <fullName evidence="4 7">dTDP-4-dehydrorhamnose 3,5-epimerase</fullName>
        <ecNumber evidence="3 7">5.1.3.13</ecNumber>
    </recommendedName>
    <alternativeName>
        <fullName evidence="7">Thymidine diphospho-4-keto-rhamnose 3,5-epimerase</fullName>
    </alternativeName>
</protein>
<comment type="function">
    <text evidence="2 7">Catalyzes the epimerization of the C3' and C5'positions of dTDP-6-deoxy-D-xylo-4-hexulose, forming dTDP-6-deoxy-L-lyxo-4-hexulose.</text>
</comment>
<dbReference type="AlphaFoldDB" id="A0A383TW48"/>
<dbReference type="GO" id="GO:0005829">
    <property type="term" value="C:cytosol"/>
    <property type="evidence" value="ECO:0007669"/>
    <property type="project" value="TreeGrafter"/>
</dbReference>
<dbReference type="InterPro" id="IPR014710">
    <property type="entry name" value="RmlC-like_jellyroll"/>
</dbReference>
<comment type="catalytic activity">
    <reaction evidence="1 7">
        <text>dTDP-4-dehydro-6-deoxy-alpha-D-glucose = dTDP-4-dehydro-beta-L-rhamnose</text>
        <dbReference type="Rhea" id="RHEA:16969"/>
        <dbReference type="ChEBI" id="CHEBI:57649"/>
        <dbReference type="ChEBI" id="CHEBI:62830"/>
        <dbReference type="EC" id="5.1.3.13"/>
    </reaction>
</comment>
<evidence type="ECO:0000256" key="1">
    <source>
        <dbReference type="ARBA" id="ARBA00001298"/>
    </source>
</evidence>
<proteinExistence type="inferred from homology"/>
<dbReference type="UniPathway" id="UPA00124"/>